<dbReference type="Proteomes" id="UP000076502">
    <property type="component" value="Unassembled WGS sequence"/>
</dbReference>
<dbReference type="EMBL" id="KQ434920">
    <property type="protein sequence ID" value="KZC11473.1"/>
    <property type="molecule type" value="Genomic_DNA"/>
</dbReference>
<dbReference type="AlphaFoldDB" id="A0A154PI14"/>
<reference evidence="1 2" key="1">
    <citation type="submission" date="2015-07" db="EMBL/GenBank/DDBJ databases">
        <title>The genome of Dufourea novaeangliae.</title>
        <authorList>
            <person name="Pan H."/>
            <person name="Kapheim K."/>
        </authorList>
    </citation>
    <scope>NUCLEOTIDE SEQUENCE [LARGE SCALE GENOMIC DNA]</scope>
    <source>
        <strain evidence="1">0120121106</strain>
        <tissue evidence="1">Whole body</tissue>
    </source>
</reference>
<name>A0A154PI14_DUFNO</name>
<accession>A0A154PI14</accession>
<keyword evidence="2" id="KW-1185">Reference proteome</keyword>
<feature type="non-terminal residue" evidence="1">
    <location>
        <position position="1"/>
    </location>
</feature>
<evidence type="ECO:0000313" key="2">
    <source>
        <dbReference type="Proteomes" id="UP000076502"/>
    </source>
</evidence>
<proteinExistence type="predicted"/>
<gene>
    <name evidence="1" type="ORF">WN55_03098</name>
</gene>
<sequence>HLVVVVEARSGQMFFQLRKQVVVTGCQVRTIGWVGDDVPSKLLQESDGRTGDVGTSIVVKNAYALAQHSSSPVLNRPSEFFQSLTIPVSVYCGPRRHEVHQQYPLSIPKHSCHDFTGRR</sequence>
<protein>
    <submittedName>
        <fullName evidence="1">Uncharacterized protein</fullName>
    </submittedName>
</protein>
<evidence type="ECO:0000313" key="1">
    <source>
        <dbReference type="EMBL" id="KZC11473.1"/>
    </source>
</evidence>
<organism evidence="1 2">
    <name type="scientific">Dufourea novaeangliae</name>
    <name type="common">Sweat bee</name>
    <dbReference type="NCBI Taxonomy" id="178035"/>
    <lineage>
        <taxon>Eukaryota</taxon>
        <taxon>Metazoa</taxon>
        <taxon>Ecdysozoa</taxon>
        <taxon>Arthropoda</taxon>
        <taxon>Hexapoda</taxon>
        <taxon>Insecta</taxon>
        <taxon>Pterygota</taxon>
        <taxon>Neoptera</taxon>
        <taxon>Endopterygota</taxon>
        <taxon>Hymenoptera</taxon>
        <taxon>Apocrita</taxon>
        <taxon>Aculeata</taxon>
        <taxon>Apoidea</taxon>
        <taxon>Anthophila</taxon>
        <taxon>Halictidae</taxon>
        <taxon>Rophitinae</taxon>
        <taxon>Dufourea</taxon>
    </lineage>
</organism>